<name>A0A150TWK9_SORCE</name>
<sequence>MHDRNGSIGRARFSASSAHGARGPFVSRAEASIAAACPFKGIGCFAEGKLAARRLTVDQLIADDGCLIGGALARRIPQHDARGGRDLQLHVGGDGGSAAGVRLLAGAEDRWRDRCRGAVWSFRHAWREVPCDAWGSNSVLASVEKPHDIEAARIAGDAATVVDEFPSDEAFSLLGANAKIVPCLAQKRSKTRVECRLCLDADELARRDIAIALEAHGPTARRVREAIVQQLVLIIQRSGAGGSRGR</sequence>
<proteinExistence type="predicted"/>
<evidence type="ECO:0000313" key="2">
    <source>
        <dbReference type="Proteomes" id="UP000075502"/>
    </source>
</evidence>
<dbReference type="EMBL" id="JEME01000783">
    <property type="protein sequence ID" value="KYG09080.1"/>
    <property type="molecule type" value="Genomic_DNA"/>
</dbReference>
<comment type="caution">
    <text evidence="1">The sequence shown here is derived from an EMBL/GenBank/DDBJ whole genome shotgun (WGS) entry which is preliminary data.</text>
</comment>
<dbReference type="AlphaFoldDB" id="A0A150TWK9"/>
<evidence type="ECO:0000313" key="1">
    <source>
        <dbReference type="EMBL" id="KYG09080.1"/>
    </source>
</evidence>
<protein>
    <submittedName>
        <fullName evidence="1">Uncharacterized protein</fullName>
    </submittedName>
</protein>
<gene>
    <name evidence="1" type="ORF">BE21_20005</name>
</gene>
<dbReference type="Proteomes" id="UP000075502">
    <property type="component" value="Unassembled WGS sequence"/>
</dbReference>
<organism evidence="1 2">
    <name type="scientific">Sorangium cellulosum</name>
    <name type="common">Polyangium cellulosum</name>
    <dbReference type="NCBI Taxonomy" id="56"/>
    <lineage>
        <taxon>Bacteria</taxon>
        <taxon>Pseudomonadati</taxon>
        <taxon>Myxococcota</taxon>
        <taxon>Polyangia</taxon>
        <taxon>Polyangiales</taxon>
        <taxon>Polyangiaceae</taxon>
        <taxon>Sorangium</taxon>
    </lineage>
</organism>
<reference evidence="1 2" key="1">
    <citation type="submission" date="2014-02" db="EMBL/GenBank/DDBJ databases">
        <title>The small core and large imbalanced accessory genome model reveals a collaborative survival strategy of Sorangium cellulosum strains in nature.</title>
        <authorList>
            <person name="Han K."/>
            <person name="Peng R."/>
            <person name="Blom J."/>
            <person name="Li Y.-Z."/>
        </authorList>
    </citation>
    <scope>NUCLEOTIDE SEQUENCE [LARGE SCALE GENOMIC DNA]</scope>
    <source>
        <strain evidence="1 2">So0007-03</strain>
    </source>
</reference>
<accession>A0A150TWK9</accession>